<proteinExistence type="predicted"/>
<dbReference type="CDD" id="cd10910">
    <property type="entry name" value="PIN_limkain_b1_N_like"/>
    <property type="match status" value="1"/>
</dbReference>
<evidence type="ECO:0008006" key="4">
    <source>
        <dbReference type="Google" id="ProtNLM"/>
    </source>
</evidence>
<reference evidence="2" key="1">
    <citation type="submission" date="2020-01" db="EMBL/GenBank/DDBJ databases">
        <authorList>
            <person name="Mishra B."/>
        </authorList>
    </citation>
    <scope>NUCLEOTIDE SEQUENCE [LARGE SCALE GENOMIC DNA]</scope>
</reference>
<dbReference type="PANTHER" id="PTHR14379">
    <property type="entry name" value="LIMKAIN B LKAP"/>
    <property type="match status" value="1"/>
</dbReference>
<evidence type="ECO:0000313" key="3">
    <source>
        <dbReference type="Proteomes" id="UP000467841"/>
    </source>
</evidence>
<organism evidence="2 3">
    <name type="scientific">Microthlaspi erraticum</name>
    <dbReference type="NCBI Taxonomy" id="1685480"/>
    <lineage>
        <taxon>Eukaryota</taxon>
        <taxon>Viridiplantae</taxon>
        <taxon>Streptophyta</taxon>
        <taxon>Embryophyta</taxon>
        <taxon>Tracheophyta</taxon>
        <taxon>Spermatophyta</taxon>
        <taxon>Magnoliopsida</taxon>
        <taxon>eudicotyledons</taxon>
        <taxon>Gunneridae</taxon>
        <taxon>Pentapetalae</taxon>
        <taxon>rosids</taxon>
        <taxon>malvids</taxon>
        <taxon>Brassicales</taxon>
        <taxon>Brassicaceae</taxon>
        <taxon>Coluteocarpeae</taxon>
        <taxon>Microthlaspi</taxon>
    </lineage>
</organism>
<feature type="region of interest" description="Disordered" evidence="1">
    <location>
        <begin position="183"/>
        <end position="203"/>
    </location>
</feature>
<dbReference type="GO" id="GO:0010468">
    <property type="term" value="P:regulation of gene expression"/>
    <property type="evidence" value="ECO:0007669"/>
    <property type="project" value="InterPro"/>
</dbReference>
<evidence type="ECO:0000313" key="2">
    <source>
        <dbReference type="EMBL" id="CAA7037921.1"/>
    </source>
</evidence>
<keyword evidence="3" id="KW-1185">Reference proteome</keyword>
<sequence>MGDELCSHSLTYEEIDSETVVYWDVVDFPVTDIDSFNENIRLALGNAGYHGKVTIRAYYGDKKPDESAGITFVSRASKRDRMHNMLLDMNLWALDNVSSAPTNLMVITKMPDDDDEDETRFVIFLGDLNFECYNVLLALPDDYRPENMPFDLNFTSWRWSDLCAGGYPLEDSLVKSLRDEVDLRNENPQPPQPESQVICGCKN</sequence>
<dbReference type="EMBL" id="CACVBM020001185">
    <property type="protein sequence ID" value="CAA7037921.1"/>
    <property type="molecule type" value="Genomic_DNA"/>
</dbReference>
<protein>
    <recommendedName>
        <fullName evidence="4">NYN domain-containing protein</fullName>
    </recommendedName>
</protein>
<accession>A0A6D2JMK9</accession>
<name>A0A6D2JMK9_9BRAS</name>
<dbReference type="Proteomes" id="UP000467841">
    <property type="component" value="Unassembled WGS sequence"/>
</dbReference>
<dbReference type="PANTHER" id="PTHR14379:SF45">
    <property type="entry name" value="NYN DOMAIN-CONTAINING PROTEIN"/>
    <property type="match status" value="1"/>
</dbReference>
<dbReference type="AlphaFoldDB" id="A0A6D2JMK9"/>
<dbReference type="OrthoDB" id="1110499at2759"/>
<gene>
    <name evidence="2" type="ORF">MERR_LOCUS25156</name>
</gene>
<evidence type="ECO:0000256" key="1">
    <source>
        <dbReference type="SAM" id="MobiDB-lite"/>
    </source>
</evidence>
<dbReference type="GO" id="GO:0005777">
    <property type="term" value="C:peroxisome"/>
    <property type="evidence" value="ECO:0007669"/>
    <property type="project" value="InterPro"/>
</dbReference>
<dbReference type="InterPro" id="IPR024768">
    <property type="entry name" value="Marf1"/>
</dbReference>
<comment type="caution">
    <text evidence="2">The sequence shown here is derived from an EMBL/GenBank/DDBJ whole genome shotgun (WGS) entry which is preliminary data.</text>
</comment>